<dbReference type="RefSeq" id="XP_007727416.1">
    <property type="nucleotide sequence ID" value="XM_007729226.1"/>
</dbReference>
<name>W9XI77_9EURO</name>
<evidence type="ECO:0000313" key="3">
    <source>
        <dbReference type="Proteomes" id="UP000019484"/>
    </source>
</evidence>
<dbReference type="GeneID" id="19163215"/>
<proteinExistence type="predicted"/>
<feature type="compositionally biased region" description="Basic and acidic residues" evidence="1">
    <location>
        <begin position="255"/>
        <end position="265"/>
    </location>
</feature>
<feature type="compositionally biased region" description="Polar residues" evidence="1">
    <location>
        <begin position="282"/>
        <end position="292"/>
    </location>
</feature>
<dbReference type="EMBL" id="AMWN01000008">
    <property type="protein sequence ID" value="EXJ80222.1"/>
    <property type="molecule type" value="Genomic_DNA"/>
</dbReference>
<dbReference type="HOGENOM" id="CLU_783106_0_0_1"/>
<dbReference type="AlphaFoldDB" id="W9XI77"/>
<dbReference type="Proteomes" id="UP000019484">
    <property type="component" value="Unassembled WGS sequence"/>
</dbReference>
<organism evidence="2 3">
    <name type="scientific">Capronia coronata CBS 617.96</name>
    <dbReference type="NCBI Taxonomy" id="1182541"/>
    <lineage>
        <taxon>Eukaryota</taxon>
        <taxon>Fungi</taxon>
        <taxon>Dikarya</taxon>
        <taxon>Ascomycota</taxon>
        <taxon>Pezizomycotina</taxon>
        <taxon>Eurotiomycetes</taxon>
        <taxon>Chaetothyriomycetidae</taxon>
        <taxon>Chaetothyriales</taxon>
        <taxon>Herpotrichiellaceae</taxon>
        <taxon>Capronia</taxon>
    </lineage>
</organism>
<feature type="compositionally biased region" description="Polar residues" evidence="1">
    <location>
        <begin position="161"/>
        <end position="180"/>
    </location>
</feature>
<gene>
    <name evidence="2" type="ORF">A1O1_08364</name>
</gene>
<keyword evidence="3" id="KW-1185">Reference proteome</keyword>
<evidence type="ECO:0000256" key="1">
    <source>
        <dbReference type="SAM" id="MobiDB-lite"/>
    </source>
</evidence>
<dbReference type="OrthoDB" id="4117406at2759"/>
<dbReference type="eggNOG" id="ENOG502SR2P">
    <property type="taxonomic scope" value="Eukaryota"/>
</dbReference>
<sequence>MAIMERKLGLRSDHLSLTPKKYRGEPDDPHFIPDSPLIDRQTLSEQEEGELKRVCALVLAHVPHSDDASDDPLKYIAAHIQEGRPARQIHSKPERASQSAHVPGTTFANVIQRGTDLKIDTATPSEGSPRYTSTTDNFTPLTSAGLTPGEAGSRLSDTARRSVTSTKKPGSSLRNETLTRTKSRKPSNAGLHRSLEECERPLDATFVGRTLRLVQDSPTGLGSSSNEFMAGTWQSSLSVPDLNKSLPPPPPAPRPDSRDSDDSKQPHVSRLMKTIRKKKSITAESRNVSSGSAPPLPSAEKAKEAATLRPRSRTGATTASAHAPPLPEPPKRRFRLRFFPRLHRPVDLVVN</sequence>
<comment type="caution">
    <text evidence="2">The sequence shown here is derived from an EMBL/GenBank/DDBJ whole genome shotgun (WGS) entry which is preliminary data.</text>
</comment>
<accession>W9XI77</accession>
<feature type="compositionally biased region" description="Polar residues" evidence="1">
    <location>
        <begin position="122"/>
        <end position="145"/>
    </location>
</feature>
<feature type="region of interest" description="Disordered" evidence="1">
    <location>
        <begin position="115"/>
        <end position="196"/>
    </location>
</feature>
<protein>
    <submittedName>
        <fullName evidence="2">Uncharacterized protein</fullName>
    </submittedName>
</protein>
<feature type="region of interest" description="Disordered" evidence="1">
    <location>
        <begin position="238"/>
        <end position="332"/>
    </location>
</feature>
<evidence type="ECO:0000313" key="2">
    <source>
        <dbReference type="EMBL" id="EXJ80222.1"/>
    </source>
</evidence>
<reference evidence="2 3" key="1">
    <citation type="submission" date="2013-03" db="EMBL/GenBank/DDBJ databases">
        <title>The Genome Sequence of Capronia coronata CBS 617.96.</title>
        <authorList>
            <consortium name="The Broad Institute Genomics Platform"/>
            <person name="Cuomo C."/>
            <person name="de Hoog S."/>
            <person name="Gorbushina A."/>
            <person name="Walker B."/>
            <person name="Young S.K."/>
            <person name="Zeng Q."/>
            <person name="Gargeya S."/>
            <person name="Fitzgerald M."/>
            <person name="Haas B."/>
            <person name="Abouelleil A."/>
            <person name="Allen A.W."/>
            <person name="Alvarado L."/>
            <person name="Arachchi H.M."/>
            <person name="Berlin A.M."/>
            <person name="Chapman S.B."/>
            <person name="Gainer-Dewar J."/>
            <person name="Goldberg J."/>
            <person name="Griggs A."/>
            <person name="Gujja S."/>
            <person name="Hansen M."/>
            <person name="Howarth C."/>
            <person name="Imamovic A."/>
            <person name="Ireland A."/>
            <person name="Larimer J."/>
            <person name="McCowan C."/>
            <person name="Murphy C."/>
            <person name="Pearson M."/>
            <person name="Poon T.W."/>
            <person name="Priest M."/>
            <person name="Roberts A."/>
            <person name="Saif S."/>
            <person name="Shea T."/>
            <person name="Sisk P."/>
            <person name="Sykes S."/>
            <person name="Wortman J."/>
            <person name="Nusbaum C."/>
            <person name="Birren B."/>
        </authorList>
    </citation>
    <scope>NUCLEOTIDE SEQUENCE [LARGE SCALE GENOMIC DNA]</scope>
    <source>
        <strain evidence="2 3">CBS 617.96</strain>
    </source>
</reference>